<gene>
    <name evidence="2" type="ORF">PGT21_005144</name>
</gene>
<evidence type="ECO:0000256" key="1">
    <source>
        <dbReference type="SAM" id="MobiDB-lite"/>
    </source>
</evidence>
<proteinExistence type="predicted"/>
<dbReference type="Proteomes" id="UP000324748">
    <property type="component" value="Unassembled WGS sequence"/>
</dbReference>
<evidence type="ECO:0000313" key="3">
    <source>
        <dbReference type="Proteomes" id="UP000324748"/>
    </source>
</evidence>
<feature type="compositionally biased region" description="Basic residues" evidence="1">
    <location>
        <begin position="240"/>
        <end position="251"/>
    </location>
</feature>
<name>A0A5B0QWU3_PUCGR</name>
<feature type="compositionally biased region" description="Polar residues" evidence="1">
    <location>
        <begin position="188"/>
        <end position="201"/>
    </location>
</feature>
<evidence type="ECO:0000313" key="2">
    <source>
        <dbReference type="EMBL" id="KAA1117373.1"/>
    </source>
</evidence>
<organism evidence="2 3">
    <name type="scientific">Puccinia graminis f. sp. tritici</name>
    <dbReference type="NCBI Taxonomy" id="56615"/>
    <lineage>
        <taxon>Eukaryota</taxon>
        <taxon>Fungi</taxon>
        <taxon>Dikarya</taxon>
        <taxon>Basidiomycota</taxon>
        <taxon>Pucciniomycotina</taxon>
        <taxon>Pucciniomycetes</taxon>
        <taxon>Pucciniales</taxon>
        <taxon>Pucciniaceae</taxon>
        <taxon>Puccinia</taxon>
    </lineage>
</organism>
<keyword evidence="3" id="KW-1185">Reference proteome</keyword>
<reference evidence="2 3" key="1">
    <citation type="submission" date="2019-05" db="EMBL/GenBank/DDBJ databases">
        <title>Emergence of the Ug99 lineage of the wheat stem rust pathogen through somatic hybridization.</title>
        <authorList>
            <person name="Li F."/>
            <person name="Upadhyaya N.M."/>
            <person name="Sperschneider J."/>
            <person name="Matny O."/>
            <person name="Nguyen-Phuc H."/>
            <person name="Mago R."/>
            <person name="Raley C."/>
            <person name="Miller M.E."/>
            <person name="Silverstein K.A.T."/>
            <person name="Henningsen E."/>
            <person name="Hirsch C.D."/>
            <person name="Visser B."/>
            <person name="Pretorius Z.A."/>
            <person name="Steffenson B.J."/>
            <person name="Schwessinger B."/>
            <person name="Dodds P.N."/>
            <person name="Figueroa M."/>
        </authorList>
    </citation>
    <scope>NUCLEOTIDE SEQUENCE [LARGE SCALE GENOMIC DNA]</scope>
    <source>
        <strain evidence="2">21-0</strain>
    </source>
</reference>
<accession>A0A5B0QWU3</accession>
<dbReference type="AlphaFoldDB" id="A0A5B0QWU3"/>
<sequence length="251" mass="26813">MSDKDKVSVPTIKPGQIYGSVSTPSFVTCNANDAVDYRVSLITTGTAAHVLSPDSVYGLSGRVLLLNGPAPPIFNYYIELVTKICSAANQIEDSTDRTFTSGVGLVVGLLNSNVDADLEVQSGKKQDLHVQVNHRDWDPTLVNTHIMIRVGREFVFDGYLSGWDLKDHSAIITVLGFSPINMGFSSPGPKTNPSSPRTSPATKGRKLPGLLEAELASDPAQAVGLIEKGKTKAVDSPPVVKKRRRAAGIIS</sequence>
<dbReference type="EMBL" id="VSWC01000002">
    <property type="protein sequence ID" value="KAA1117373.1"/>
    <property type="molecule type" value="Genomic_DNA"/>
</dbReference>
<feature type="region of interest" description="Disordered" evidence="1">
    <location>
        <begin position="184"/>
        <end position="208"/>
    </location>
</feature>
<dbReference type="OrthoDB" id="10309749at2759"/>
<comment type="caution">
    <text evidence="2">The sequence shown here is derived from an EMBL/GenBank/DDBJ whole genome shotgun (WGS) entry which is preliminary data.</text>
</comment>
<protein>
    <submittedName>
        <fullName evidence="2">Uncharacterized protein</fullName>
    </submittedName>
</protein>
<feature type="region of interest" description="Disordered" evidence="1">
    <location>
        <begin position="226"/>
        <end position="251"/>
    </location>
</feature>